<dbReference type="PROSITE" id="PS51507">
    <property type="entry name" value="IRF_2"/>
    <property type="match status" value="2"/>
</dbReference>
<dbReference type="EMBL" id="JABXBU010002072">
    <property type="protein sequence ID" value="KAF8778687.1"/>
    <property type="molecule type" value="Genomic_DNA"/>
</dbReference>
<protein>
    <recommendedName>
        <fullName evidence="1">IRF tryptophan pentad repeat domain-containing protein</fullName>
    </recommendedName>
</protein>
<dbReference type="PANTHER" id="PTHR11949">
    <property type="entry name" value="INTERFERON REGULATORY FACTOR"/>
    <property type="match status" value="1"/>
</dbReference>
<dbReference type="Pfam" id="PF00605">
    <property type="entry name" value="IRF"/>
    <property type="match status" value="2"/>
</dbReference>
<sequence length="208" mass="24562">MPTLLENFLISSLNENSFGHLLSWVDEGNGILKVFWQHKNSNQWKEDFAVFKAWDAMKGRMPTETNVKYLTQAKRRFRAAMLKHNSLKLLKSSEKFGYCQILNRTMPEKMLIEKFLIPSLEGDTFKHLLTWVNRNEGIIKLFCQHKNSSRWKEDFQVFKAWDLLKGRKTTTNDKKYFTDSKHRFLTAMRKHSCVKSSGKIQIFQTCQS</sequence>
<dbReference type="SUPFAM" id="SSF46785">
    <property type="entry name" value="Winged helix' DNA-binding domain"/>
    <property type="match status" value="2"/>
</dbReference>
<dbReference type="GO" id="GO:0000981">
    <property type="term" value="F:DNA-binding transcription factor activity, RNA polymerase II-specific"/>
    <property type="evidence" value="ECO:0007669"/>
    <property type="project" value="TreeGrafter"/>
</dbReference>
<gene>
    <name evidence="2" type="ORF">HNY73_015387</name>
</gene>
<dbReference type="InterPro" id="IPR036390">
    <property type="entry name" value="WH_DNA-bd_sf"/>
</dbReference>
<dbReference type="GO" id="GO:0002376">
    <property type="term" value="P:immune system process"/>
    <property type="evidence" value="ECO:0007669"/>
    <property type="project" value="TreeGrafter"/>
</dbReference>
<evidence type="ECO:0000313" key="2">
    <source>
        <dbReference type="EMBL" id="KAF8778687.1"/>
    </source>
</evidence>
<dbReference type="GO" id="GO:0005634">
    <property type="term" value="C:nucleus"/>
    <property type="evidence" value="ECO:0007669"/>
    <property type="project" value="TreeGrafter"/>
</dbReference>
<dbReference type="Gene3D" id="1.10.10.10">
    <property type="entry name" value="Winged helix-like DNA-binding domain superfamily/Winged helix DNA-binding domain"/>
    <property type="match status" value="2"/>
</dbReference>
<evidence type="ECO:0000313" key="3">
    <source>
        <dbReference type="Proteomes" id="UP000807504"/>
    </source>
</evidence>
<dbReference type="GO" id="GO:0000978">
    <property type="term" value="F:RNA polymerase II cis-regulatory region sequence-specific DNA binding"/>
    <property type="evidence" value="ECO:0007669"/>
    <property type="project" value="TreeGrafter"/>
</dbReference>
<comment type="caution">
    <text evidence="2">The sequence shown here is derived from an EMBL/GenBank/DDBJ whole genome shotgun (WGS) entry which is preliminary data.</text>
</comment>
<evidence type="ECO:0000259" key="1">
    <source>
        <dbReference type="PROSITE" id="PS51507"/>
    </source>
</evidence>
<dbReference type="PANTHER" id="PTHR11949:SF53">
    <property type="entry name" value="IRF TRYPTOPHAN PENTAD REPEAT DOMAIN-CONTAINING PROTEIN"/>
    <property type="match status" value="1"/>
</dbReference>
<proteinExistence type="predicted"/>
<name>A0A8T0ESG5_ARGBR</name>
<keyword evidence="3" id="KW-1185">Reference proteome</keyword>
<dbReference type="InterPro" id="IPR001346">
    <property type="entry name" value="Interferon_reg_fact_DNA-bd_dom"/>
</dbReference>
<reference evidence="2" key="1">
    <citation type="journal article" date="2020" name="bioRxiv">
        <title>Chromosome-level reference genome of the European wasp spider Argiope bruennichi: a resource for studies on range expansion and evolutionary adaptation.</title>
        <authorList>
            <person name="Sheffer M.M."/>
            <person name="Hoppe A."/>
            <person name="Krehenwinkel H."/>
            <person name="Uhl G."/>
            <person name="Kuss A.W."/>
            <person name="Jensen L."/>
            <person name="Jensen C."/>
            <person name="Gillespie R.G."/>
            <person name="Hoff K.J."/>
            <person name="Prost S."/>
        </authorList>
    </citation>
    <scope>NUCLEOTIDE SEQUENCE</scope>
</reference>
<organism evidence="2 3">
    <name type="scientific">Argiope bruennichi</name>
    <name type="common">Wasp spider</name>
    <name type="synonym">Aranea bruennichi</name>
    <dbReference type="NCBI Taxonomy" id="94029"/>
    <lineage>
        <taxon>Eukaryota</taxon>
        <taxon>Metazoa</taxon>
        <taxon>Ecdysozoa</taxon>
        <taxon>Arthropoda</taxon>
        <taxon>Chelicerata</taxon>
        <taxon>Arachnida</taxon>
        <taxon>Araneae</taxon>
        <taxon>Araneomorphae</taxon>
        <taxon>Entelegynae</taxon>
        <taxon>Araneoidea</taxon>
        <taxon>Araneidae</taxon>
        <taxon>Argiope</taxon>
    </lineage>
</organism>
<reference evidence="2" key="2">
    <citation type="submission" date="2020-06" db="EMBL/GenBank/DDBJ databases">
        <authorList>
            <person name="Sheffer M."/>
        </authorList>
    </citation>
    <scope>NUCLEOTIDE SEQUENCE</scope>
</reference>
<dbReference type="AlphaFoldDB" id="A0A8T0ESG5"/>
<dbReference type="Proteomes" id="UP000807504">
    <property type="component" value="Unassembled WGS sequence"/>
</dbReference>
<accession>A0A8T0ESG5</accession>
<feature type="domain" description="IRF tryptophan pentad repeat" evidence="1">
    <location>
        <begin position="2"/>
        <end position="105"/>
    </location>
</feature>
<feature type="domain" description="IRF tryptophan pentad repeat" evidence="1">
    <location>
        <begin position="109"/>
        <end position="208"/>
    </location>
</feature>
<dbReference type="InterPro" id="IPR036388">
    <property type="entry name" value="WH-like_DNA-bd_sf"/>
</dbReference>